<dbReference type="InterPro" id="IPR023385">
    <property type="entry name" value="YopX-like_C"/>
</dbReference>
<evidence type="ECO:0000259" key="1">
    <source>
        <dbReference type="Pfam" id="PF09643"/>
    </source>
</evidence>
<name>A0A8S5LRW4_9CAUD</name>
<protein>
    <submittedName>
        <fullName evidence="2">YopX protein</fullName>
    </submittedName>
</protein>
<accession>A0A8S5LRW4</accession>
<dbReference type="Pfam" id="PF09643">
    <property type="entry name" value="YopX"/>
    <property type="match status" value="1"/>
</dbReference>
<proteinExistence type="predicted"/>
<organism evidence="2">
    <name type="scientific">Siphoviridae sp. ct7EW56</name>
    <dbReference type="NCBI Taxonomy" id="2827562"/>
    <lineage>
        <taxon>Viruses</taxon>
        <taxon>Duplodnaviria</taxon>
        <taxon>Heunggongvirae</taxon>
        <taxon>Uroviricota</taxon>
        <taxon>Caudoviricetes</taxon>
    </lineage>
</organism>
<dbReference type="InterPro" id="IPR019096">
    <property type="entry name" value="YopX_protein"/>
</dbReference>
<evidence type="ECO:0000313" key="2">
    <source>
        <dbReference type="EMBL" id="DAD72694.1"/>
    </source>
</evidence>
<dbReference type="Gene3D" id="2.30.30.290">
    <property type="entry name" value="YopX-like domains"/>
    <property type="match status" value="1"/>
</dbReference>
<dbReference type="SUPFAM" id="SSF159006">
    <property type="entry name" value="YopX-like"/>
    <property type="match status" value="1"/>
</dbReference>
<dbReference type="EMBL" id="BK015904">
    <property type="protein sequence ID" value="DAD72694.1"/>
    <property type="molecule type" value="Genomic_DNA"/>
</dbReference>
<feature type="domain" description="YopX protein" evidence="1">
    <location>
        <begin position="108"/>
        <end position="193"/>
    </location>
</feature>
<reference evidence="2" key="1">
    <citation type="journal article" date="2021" name="Proc. Natl. Acad. Sci. U.S.A.">
        <title>A Catalog of Tens of Thousands of Viruses from Human Metagenomes Reveals Hidden Associations with Chronic Diseases.</title>
        <authorList>
            <person name="Tisza M.J."/>
            <person name="Buck C.B."/>
        </authorList>
    </citation>
    <scope>NUCLEOTIDE SEQUENCE</scope>
    <source>
        <strain evidence="2">Ct7EW56</strain>
    </source>
</reference>
<sequence>MSRWKENDCVGCPQGCINCGRQNDYYVFECDRCGEQTTDSEKFVHDGDNDYCLDCWEDVNYEMGMKRDAMLCKAIDDSTHDWVEGSLVIQDWNDNFVFIIEKFEGACFTRSAKELLMDMAHIVDKDTICRCTGCRDIDGELIYEHDICEDKNGKRYVCRWIASNACFEFKCKTGISYEMSYSEDFVVKGNEYDDLTY</sequence>